<dbReference type="RefSeq" id="WP_105482438.1">
    <property type="nucleotide sequence ID" value="NZ_NIGF01000002.1"/>
</dbReference>
<dbReference type="CDD" id="cd16833">
    <property type="entry name" value="YfiH"/>
    <property type="match status" value="1"/>
</dbReference>
<evidence type="ECO:0000256" key="4">
    <source>
        <dbReference type="ARBA" id="ARBA00022723"/>
    </source>
</evidence>
<sequence length="256" mass="27824">MQLLQFQSLKEIPNLHHAVTTRDGGISSGEYASLNLAFHVGDEPEKVRENRRILSRELGFEIENLVAAQQVHGDGVRIVSTKNQGSGARDFQSAIPNTDALITDKKNLPLLILVADCAPILLVDPKNQVLAVVHAGWRGALAKIASKTVLKMHSNFGSAPEDILAGIGPCLSTENLEIGFEVAAQIEAVDANAIVSGFEKPHLDLRGLIERDLQSAGIIPQKMETMLFCTKDDARFFSHRGQNGVTGRFGIVAWWA</sequence>
<dbReference type="AlphaFoldDB" id="A0A2S8SWD7"/>
<evidence type="ECO:0000256" key="1">
    <source>
        <dbReference type="ARBA" id="ARBA00000553"/>
    </source>
</evidence>
<dbReference type="Proteomes" id="UP000237684">
    <property type="component" value="Unassembled WGS sequence"/>
</dbReference>
<dbReference type="SUPFAM" id="SSF64438">
    <property type="entry name" value="CNF1/YfiH-like putative cysteine hydrolases"/>
    <property type="match status" value="1"/>
</dbReference>
<keyword evidence="4" id="KW-0479">Metal-binding</keyword>
<comment type="catalytic activity">
    <reaction evidence="7">
        <text>adenosine + H2O + H(+) = inosine + NH4(+)</text>
        <dbReference type="Rhea" id="RHEA:24408"/>
        <dbReference type="ChEBI" id="CHEBI:15377"/>
        <dbReference type="ChEBI" id="CHEBI:15378"/>
        <dbReference type="ChEBI" id="CHEBI:16335"/>
        <dbReference type="ChEBI" id="CHEBI:17596"/>
        <dbReference type="ChEBI" id="CHEBI:28938"/>
        <dbReference type="EC" id="3.5.4.4"/>
    </reaction>
    <physiologicalReaction direction="left-to-right" evidence="7">
        <dbReference type="Rhea" id="RHEA:24409"/>
    </physiologicalReaction>
</comment>
<comment type="catalytic activity">
    <reaction evidence="1">
        <text>inosine + phosphate = alpha-D-ribose 1-phosphate + hypoxanthine</text>
        <dbReference type="Rhea" id="RHEA:27646"/>
        <dbReference type="ChEBI" id="CHEBI:17368"/>
        <dbReference type="ChEBI" id="CHEBI:17596"/>
        <dbReference type="ChEBI" id="CHEBI:43474"/>
        <dbReference type="ChEBI" id="CHEBI:57720"/>
        <dbReference type="EC" id="2.4.2.1"/>
    </reaction>
    <physiologicalReaction direction="left-to-right" evidence="1">
        <dbReference type="Rhea" id="RHEA:27647"/>
    </physiologicalReaction>
</comment>
<dbReference type="InterPro" id="IPR003730">
    <property type="entry name" value="Cu_polyphenol_OxRdtase"/>
</dbReference>
<evidence type="ECO:0000256" key="10">
    <source>
        <dbReference type="RuleBase" id="RU361274"/>
    </source>
</evidence>
<dbReference type="NCBIfam" id="TIGR00726">
    <property type="entry name" value="peptidoglycan editing factor PgeF"/>
    <property type="match status" value="1"/>
</dbReference>
<evidence type="ECO:0000313" key="12">
    <source>
        <dbReference type="Proteomes" id="UP000237684"/>
    </source>
</evidence>
<dbReference type="Pfam" id="PF02578">
    <property type="entry name" value="Cu-oxidase_4"/>
    <property type="match status" value="1"/>
</dbReference>
<dbReference type="FunCoup" id="A0A2S8SWD7">
    <property type="interactions" value="182"/>
</dbReference>
<proteinExistence type="inferred from homology"/>
<evidence type="ECO:0000256" key="3">
    <source>
        <dbReference type="ARBA" id="ARBA00022679"/>
    </source>
</evidence>
<keyword evidence="3" id="KW-0808">Transferase</keyword>
<evidence type="ECO:0000256" key="6">
    <source>
        <dbReference type="ARBA" id="ARBA00022833"/>
    </source>
</evidence>
<dbReference type="GO" id="GO:0017061">
    <property type="term" value="F:S-methyl-5-thioadenosine phosphorylase activity"/>
    <property type="evidence" value="ECO:0007669"/>
    <property type="project" value="UniProtKB-EC"/>
</dbReference>
<dbReference type="InterPro" id="IPR038371">
    <property type="entry name" value="Cu_polyphenol_OxRdtase_sf"/>
</dbReference>
<dbReference type="PANTHER" id="PTHR30616:SF2">
    <property type="entry name" value="PURINE NUCLEOSIDE PHOSPHORYLASE LACC1"/>
    <property type="match status" value="1"/>
</dbReference>
<accession>A0A2S8SWD7</accession>
<comment type="caution">
    <text evidence="11">The sequence shown here is derived from an EMBL/GenBank/DDBJ whole genome shotgun (WGS) entry which is preliminary data.</text>
</comment>
<evidence type="ECO:0000313" key="11">
    <source>
        <dbReference type="EMBL" id="PQV65121.1"/>
    </source>
</evidence>
<dbReference type="GO" id="GO:0005507">
    <property type="term" value="F:copper ion binding"/>
    <property type="evidence" value="ECO:0007669"/>
    <property type="project" value="TreeGrafter"/>
</dbReference>
<dbReference type="OrthoDB" id="4279at2"/>
<keyword evidence="12" id="KW-1185">Reference proteome</keyword>
<comment type="catalytic activity">
    <reaction evidence="9">
        <text>S-methyl-5'-thioadenosine + phosphate = 5-(methylsulfanyl)-alpha-D-ribose 1-phosphate + adenine</text>
        <dbReference type="Rhea" id="RHEA:11852"/>
        <dbReference type="ChEBI" id="CHEBI:16708"/>
        <dbReference type="ChEBI" id="CHEBI:17509"/>
        <dbReference type="ChEBI" id="CHEBI:43474"/>
        <dbReference type="ChEBI" id="CHEBI:58533"/>
        <dbReference type="EC" id="2.4.2.28"/>
    </reaction>
    <physiologicalReaction direction="left-to-right" evidence="9">
        <dbReference type="Rhea" id="RHEA:11853"/>
    </physiologicalReaction>
</comment>
<protein>
    <recommendedName>
        <fullName evidence="10">Purine nucleoside phosphorylase</fullName>
    </recommendedName>
</protein>
<dbReference type="GO" id="GO:0016787">
    <property type="term" value="F:hydrolase activity"/>
    <property type="evidence" value="ECO:0007669"/>
    <property type="project" value="UniProtKB-KW"/>
</dbReference>
<name>A0A2S8SWD7_9BACT</name>
<dbReference type="PANTHER" id="PTHR30616">
    <property type="entry name" value="UNCHARACTERIZED PROTEIN YFIH"/>
    <property type="match status" value="1"/>
</dbReference>
<evidence type="ECO:0000256" key="5">
    <source>
        <dbReference type="ARBA" id="ARBA00022801"/>
    </source>
</evidence>
<reference evidence="11 12" key="1">
    <citation type="journal article" date="2018" name="Syst. Appl. Microbiol.">
        <title>Abditibacterium utsteinense sp. nov., the first cultivated member of candidate phylum FBP, isolated from ice-free Antarctic soil samples.</title>
        <authorList>
            <person name="Tahon G."/>
            <person name="Tytgat B."/>
            <person name="Lebbe L."/>
            <person name="Carlier A."/>
            <person name="Willems A."/>
        </authorList>
    </citation>
    <scope>NUCLEOTIDE SEQUENCE [LARGE SCALE GENOMIC DNA]</scope>
    <source>
        <strain evidence="11 12">LMG 29911</strain>
    </source>
</reference>
<dbReference type="EMBL" id="NIGF01000002">
    <property type="protein sequence ID" value="PQV65121.1"/>
    <property type="molecule type" value="Genomic_DNA"/>
</dbReference>
<dbReference type="Gene3D" id="3.60.140.10">
    <property type="entry name" value="CNF1/YfiH-like putative cysteine hydrolases"/>
    <property type="match status" value="1"/>
</dbReference>
<dbReference type="InParanoid" id="A0A2S8SWD7"/>
<dbReference type="InterPro" id="IPR011324">
    <property type="entry name" value="Cytotoxic_necrot_fac-like_cat"/>
</dbReference>
<comment type="catalytic activity">
    <reaction evidence="8">
        <text>adenosine + phosphate = alpha-D-ribose 1-phosphate + adenine</text>
        <dbReference type="Rhea" id="RHEA:27642"/>
        <dbReference type="ChEBI" id="CHEBI:16335"/>
        <dbReference type="ChEBI" id="CHEBI:16708"/>
        <dbReference type="ChEBI" id="CHEBI:43474"/>
        <dbReference type="ChEBI" id="CHEBI:57720"/>
        <dbReference type="EC" id="2.4.2.1"/>
    </reaction>
    <physiologicalReaction direction="left-to-right" evidence="8">
        <dbReference type="Rhea" id="RHEA:27643"/>
    </physiologicalReaction>
</comment>
<organism evidence="11 12">
    <name type="scientific">Abditibacterium utsteinense</name>
    <dbReference type="NCBI Taxonomy" id="1960156"/>
    <lineage>
        <taxon>Bacteria</taxon>
        <taxon>Pseudomonadati</taxon>
        <taxon>Abditibacteriota</taxon>
        <taxon>Abditibacteriia</taxon>
        <taxon>Abditibacteriales</taxon>
        <taxon>Abditibacteriaceae</taxon>
        <taxon>Abditibacterium</taxon>
    </lineage>
</organism>
<evidence type="ECO:0000256" key="2">
    <source>
        <dbReference type="ARBA" id="ARBA00007353"/>
    </source>
</evidence>
<evidence type="ECO:0000256" key="9">
    <source>
        <dbReference type="ARBA" id="ARBA00049893"/>
    </source>
</evidence>
<keyword evidence="6" id="KW-0862">Zinc</keyword>
<evidence type="ECO:0000256" key="7">
    <source>
        <dbReference type="ARBA" id="ARBA00047989"/>
    </source>
</evidence>
<evidence type="ECO:0000256" key="8">
    <source>
        <dbReference type="ARBA" id="ARBA00048968"/>
    </source>
</evidence>
<comment type="similarity">
    <text evidence="2 10">Belongs to the purine nucleoside phosphorylase YfiH/LACC1 family.</text>
</comment>
<keyword evidence="5" id="KW-0378">Hydrolase</keyword>
<gene>
    <name evidence="11" type="ORF">B1R32_102128</name>
</gene>